<dbReference type="Pfam" id="PF06814">
    <property type="entry name" value="GOST_TM"/>
    <property type="match status" value="1"/>
</dbReference>
<dbReference type="AlphaFoldDB" id="A0A8H7BB24"/>
<feature type="transmembrane region" description="Helical" evidence="7">
    <location>
        <begin position="334"/>
        <end position="358"/>
    </location>
</feature>
<feature type="transmembrane region" description="Helical" evidence="7">
    <location>
        <begin position="231"/>
        <end position="250"/>
    </location>
</feature>
<dbReference type="GeneID" id="62202068"/>
<dbReference type="EMBL" id="JAAABM010000004">
    <property type="protein sequence ID" value="KAF7678462.1"/>
    <property type="molecule type" value="Genomic_DNA"/>
</dbReference>
<sequence length="928" mass="104605">MKARLRNLALLLLTTVTAVAAMDVTLSDKETQKCSGMYSKKSWGGKVDPFILVKFIKDPKKNEGIKDQTVSVVVWEWKDTLLLGAPSDLPVNDENRHYICDDESIKLNLCNGTHKGEWVLAEDVENLWQMPIRTAAIDLNDPKAIKYPTSTTETKVPIKTGYYCVAANAQDKQLQFEAIVTFRNAYGELQAAQIAKLPFYGGITIVYFVVLAFWGFLYFQNRHDILAVQNYITAILVFLVIEMLMTWGYYDYQNRHGNNVGTKALMIVVAVLNAFRNSFSFFLLLIVCMGYGVVKPSLGKTMTVVRWLAVAHFVFGVIYAVASLTVRPDDAGPLVLLVILPLSATLTAFYIWTLNSLNLTMKDLMERKQHVKATMYKRLWWCILTSIVVIFGFFFINSFTFAGASTPDFAPTHWQTRWFVLDGWLNLVYLADVCFVAYMWRPTANNRRFAMSDEIAQDDEGFEIASLRDSLDEEEGGSDQPPSYDPAQRSNNNARDVSPLPAPQAQKPIVPPRESLDGDTIFAVGEDDKWSSDESDESDESDDESGPASPKEGNSERSRLTGPPSFFRNRADIRPSTIRNAREKSSGRPYSIEASLQAAGSNFAALPHRRLISLTGPHTVKFLQGLITNKVDESRQSPFYAAFLDARGRVLWDVFVWVWPKLVQEKEPWACYIEVDESEFESLKKHLKRHKLRSKVQISDVSADEIGVWAAWGSEAGQRRSESTIAEMSDPRCPDMRRYLASANTTTVIEGAEPVDVREYHLQRYRNGIPEGPQEIARESALPMECNIDLSHGIDFKKGCYVGQELTIRTKHTGIVRKRILPVHIDNPGKTAALPEHGTDIKQLDENGHIKKGRAAGKFIRGIGDVGLALCRLENMTSMKISAEGGTWKSGMEFGCETNDGIVKLNPILHDWFVQRERELWDKNRLRL</sequence>
<dbReference type="Gene3D" id="3.30.1360.120">
    <property type="entry name" value="Probable tRNA modification gtpase trme, domain 1"/>
    <property type="match status" value="2"/>
</dbReference>
<keyword evidence="13" id="KW-1185">Reference proteome</keyword>
<feature type="transmembrane region" description="Helical" evidence="7">
    <location>
        <begin position="199"/>
        <end position="219"/>
    </location>
</feature>
<comment type="similarity">
    <text evidence="4">Belongs to the GcvT family. CAF17/IBA57 subfamily.</text>
</comment>
<evidence type="ECO:0000313" key="12">
    <source>
        <dbReference type="EMBL" id="KAF7678462.1"/>
    </source>
</evidence>
<feature type="transmembrane region" description="Helical" evidence="7">
    <location>
        <begin position="379"/>
        <end position="403"/>
    </location>
</feature>
<comment type="caution">
    <text evidence="12">The sequence shown here is derived from an EMBL/GenBank/DDBJ whole genome shotgun (WGS) entry which is preliminary data.</text>
</comment>
<keyword evidence="3" id="KW-0496">Mitochondrion</keyword>
<keyword evidence="7" id="KW-0472">Membrane</keyword>
<protein>
    <recommendedName>
        <fullName evidence="5">Iron-sulfur cluster assembly factor IBA57 homolog, mitochondrial</fullName>
    </recommendedName>
</protein>
<keyword evidence="7" id="KW-1133">Transmembrane helix</keyword>
<dbReference type="RefSeq" id="XP_038788597.1">
    <property type="nucleotide sequence ID" value="XM_038928890.1"/>
</dbReference>
<dbReference type="NCBIfam" id="TIGR03317">
    <property type="entry name" value="ygfZ_signature"/>
    <property type="match status" value="1"/>
</dbReference>
<reference evidence="12" key="1">
    <citation type="submission" date="2020-01" db="EMBL/GenBank/DDBJ databases">
        <authorList>
            <person name="Feng Z.H.Z."/>
        </authorList>
    </citation>
    <scope>NUCLEOTIDE SEQUENCE</scope>
    <source>
        <strain evidence="12">CBS107.38</strain>
    </source>
</reference>
<feature type="domain" description="CAF17 C-terminal" evidence="11">
    <location>
        <begin position="817"/>
        <end position="885"/>
    </location>
</feature>
<feature type="transmembrane region" description="Helical" evidence="7">
    <location>
        <begin position="265"/>
        <end position="292"/>
    </location>
</feature>
<dbReference type="GO" id="GO:0005759">
    <property type="term" value="C:mitochondrial matrix"/>
    <property type="evidence" value="ECO:0007669"/>
    <property type="project" value="UniProtKB-SubCell"/>
</dbReference>
<dbReference type="Proteomes" id="UP000596902">
    <property type="component" value="Unassembled WGS sequence"/>
</dbReference>
<evidence type="ECO:0000256" key="6">
    <source>
        <dbReference type="SAM" id="MobiDB-lite"/>
    </source>
</evidence>
<feature type="domain" description="PTM1-like N-terminal" evidence="10">
    <location>
        <begin position="31"/>
        <end position="184"/>
    </location>
</feature>
<dbReference type="SUPFAM" id="SSF103025">
    <property type="entry name" value="Folate-binding domain"/>
    <property type="match status" value="1"/>
</dbReference>
<dbReference type="InterPro" id="IPR057460">
    <property type="entry name" value="CAF17_C"/>
</dbReference>
<dbReference type="Pfam" id="PF25455">
    <property type="entry name" value="Beta-barrel_CAF17_C"/>
    <property type="match status" value="1"/>
</dbReference>
<dbReference type="PANTHER" id="PTHR22602:SF0">
    <property type="entry name" value="TRANSFERASE CAF17, MITOCHONDRIAL-RELATED"/>
    <property type="match status" value="1"/>
</dbReference>
<keyword evidence="8" id="KW-0732">Signal</keyword>
<feature type="chain" id="PRO_5034809190" description="Iron-sulfur cluster assembly factor IBA57 homolog, mitochondrial" evidence="8">
    <location>
        <begin position="22"/>
        <end position="928"/>
    </location>
</feature>
<evidence type="ECO:0000259" key="11">
    <source>
        <dbReference type="Pfam" id="PF25455"/>
    </source>
</evidence>
<accession>A0A8H7BB24</accession>
<keyword evidence="7" id="KW-0812">Transmembrane</keyword>
<feature type="transmembrane region" description="Helical" evidence="7">
    <location>
        <begin position="423"/>
        <end position="440"/>
    </location>
</feature>
<evidence type="ECO:0000256" key="3">
    <source>
        <dbReference type="ARBA" id="ARBA00023128"/>
    </source>
</evidence>
<feature type="region of interest" description="Disordered" evidence="6">
    <location>
        <begin position="470"/>
        <end position="589"/>
    </location>
</feature>
<evidence type="ECO:0000256" key="1">
    <source>
        <dbReference type="ARBA" id="ARBA00004305"/>
    </source>
</evidence>
<dbReference type="GO" id="GO:0016226">
    <property type="term" value="P:iron-sulfur cluster assembly"/>
    <property type="evidence" value="ECO:0007669"/>
    <property type="project" value="TreeGrafter"/>
</dbReference>
<organism evidence="12 13">
    <name type="scientific">Alternaria burnsii</name>
    <dbReference type="NCBI Taxonomy" id="1187904"/>
    <lineage>
        <taxon>Eukaryota</taxon>
        <taxon>Fungi</taxon>
        <taxon>Dikarya</taxon>
        <taxon>Ascomycota</taxon>
        <taxon>Pezizomycotina</taxon>
        <taxon>Dothideomycetes</taxon>
        <taxon>Pleosporomycetidae</taxon>
        <taxon>Pleosporales</taxon>
        <taxon>Pleosporineae</taxon>
        <taxon>Pleosporaceae</taxon>
        <taxon>Alternaria</taxon>
        <taxon>Alternaria sect. Alternaria</taxon>
    </lineage>
</organism>
<evidence type="ECO:0000256" key="7">
    <source>
        <dbReference type="SAM" id="Phobius"/>
    </source>
</evidence>
<dbReference type="InterPro" id="IPR045179">
    <property type="entry name" value="YgfZ/GcvT"/>
</dbReference>
<comment type="subcellular location">
    <subcellularLocation>
        <location evidence="1">Mitochondrion matrix</location>
    </subcellularLocation>
</comment>
<dbReference type="PANTHER" id="PTHR22602">
    <property type="entry name" value="TRANSFERASE CAF17, MITOCHONDRIAL-RELATED"/>
    <property type="match status" value="1"/>
</dbReference>
<feature type="domain" description="GOST seven transmembrane" evidence="9">
    <location>
        <begin position="196"/>
        <end position="447"/>
    </location>
</feature>
<feature type="compositionally biased region" description="Acidic residues" evidence="6">
    <location>
        <begin position="533"/>
        <end position="545"/>
    </location>
</feature>
<proteinExistence type="inferred from homology"/>
<evidence type="ECO:0000256" key="2">
    <source>
        <dbReference type="ARBA" id="ARBA00022946"/>
    </source>
</evidence>
<evidence type="ECO:0000256" key="8">
    <source>
        <dbReference type="SAM" id="SignalP"/>
    </source>
</evidence>
<evidence type="ECO:0000259" key="10">
    <source>
        <dbReference type="Pfam" id="PF21902"/>
    </source>
</evidence>
<dbReference type="InterPro" id="IPR053938">
    <property type="entry name" value="PTM1-like_N"/>
</dbReference>
<name>A0A8H7BB24_9PLEO</name>
<evidence type="ECO:0000313" key="13">
    <source>
        <dbReference type="Proteomes" id="UP000596902"/>
    </source>
</evidence>
<dbReference type="InterPro" id="IPR053937">
    <property type="entry name" value="GOST_TM"/>
</dbReference>
<dbReference type="Pfam" id="PF21902">
    <property type="entry name" value="PTM1-like_N"/>
    <property type="match status" value="1"/>
</dbReference>
<gene>
    <name evidence="12" type="ORF">GT037_003843</name>
</gene>
<keyword evidence="2" id="KW-0809">Transit peptide</keyword>
<reference evidence="12" key="2">
    <citation type="submission" date="2020-08" db="EMBL/GenBank/DDBJ databases">
        <title>Draft Genome Sequence of Cumin Blight Pathogen Alternaria burnsii.</title>
        <authorList>
            <person name="Feng Z."/>
        </authorList>
    </citation>
    <scope>NUCLEOTIDE SEQUENCE</scope>
    <source>
        <strain evidence="12">CBS107.38</strain>
    </source>
</reference>
<dbReference type="InterPro" id="IPR017703">
    <property type="entry name" value="YgfZ/GCV_T_CS"/>
</dbReference>
<feature type="transmembrane region" description="Helical" evidence="7">
    <location>
        <begin position="304"/>
        <end position="322"/>
    </location>
</feature>
<dbReference type="InterPro" id="IPR027266">
    <property type="entry name" value="TrmE/GcvT-like"/>
</dbReference>
<evidence type="ECO:0000256" key="5">
    <source>
        <dbReference type="ARBA" id="ARBA00093637"/>
    </source>
</evidence>
<feature type="signal peptide" evidence="8">
    <location>
        <begin position="1"/>
        <end position="21"/>
    </location>
</feature>
<evidence type="ECO:0000256" key="4">
    <source>
        <dbReference type="ARBA" id="ARBA00093447"/>
    </source>
</evidence>
<evidence type="ECO:0000259" key="9">
    <source>
        <dbReference type="Pfam" id="PF06814"/>
    </source>
</evidence>